<dbReference type="EMBL" id="FSRM01000001">
    <property type="protein sequence ID" value="SIN94982.1"/>
    <property type="molecule type" value="Genomic_DNA"/>
</dbReference>
<sequence length="261" mass="28992">MPAYDEDVYAWAFEQARFLREGRFDLLDIEHLADEIENVAKEEVRELIKRMSVLLASLLKWSYLPAERSSSRSARIEAQRLDVADILDDSPSLRAVIDEPGSAQSIWADTLAHAAAGISSDSLPSESPWASNEVLSEGWLPPDISKLRQVDLRTFGLHIDATYIRVGGQGGKSIRYGRINVGRRTNGLKNTVRARIARMAFVICLLAPDLADTILSMPAGPLGRLVKVEVRRARPLKHSRGLVKRRPVSTVFRVPEISAEG</sequence>
<dbReference type="Gene3D" id="1.20.1220.20">
    <property type="entry name" value="Uncharcterised protein PF01724"/>
    <property type="match status" value="1"/>
</dbReference>
<dbReference type="AlphaFoldDB" id="A0A1N6FIA1"/>
<dbReference type="PANTHER" id="PTHR34235">
    <property type="entry name" value="SLR1203 PROTEIN-RELATED"/>
    <property type="match status" value="1"/>
</dbReference>
<dbReference type="RefSeq" id="WP_074263777.1">
    <property type="nucleotide sequence ID" value="NZ_FSRM01000001.1"/>
</dbReference>
<dbReference type="Pfam" id="PF01724">
    <property type="entry name" value="DUF29"/>
    <property type="match status" value="1"/>
</dbReference>
<evidence type="ECO:0008006" key="3">
    <source>
        <dbReference type="Google" id="ProtNLM"/>
    </source>
</evidence>
<name>A0A1N6FIA1_9BURK</name>
<dbReference type="InterPro" id="IPR002636">
    <property type="entry name" value="DUF29"/>
</dbReference>
<protein>
    <recommendedName>
        <fullName evidence="3">DUF29 domain-containing protein</fullName>
    </recommendedName>
</protein>
<reference evidence="1 2" key="1">
    <citation type="submission" date="2016-11" db="EMBL/GenBank/DDBJ databases">
        <authorList>
            <person name="Jaros S."/>
            <person name="Januszkiewicz K."/>
            <person name="Wedrychowicz H."/>
        </authorList>
    </citation>
    <scope>NUCLEOTIDE SEQUENCE [LARGE SCALE GENOMIC DNA]</scope>
    <source>
        <strain evidence="1 2">GAS86</strain>
    </source>
</reference>
<evidence type="ECO:0000313" key="2">
    <source>
        <dbReference type="Proteomes" id="UP000184693"/>
    </source>
</evidence>
<organism evidence="1 2">
    <name type="scientific">Paraburkholderia phenazinium</name>
    <dbReference type="NCBI Taxonomy" id="60549"/>
    <lineage>
        <taxon>Bacteria</taxon>
        <taxon>Pseudomonadati</taxon>
        <taxon>Pseudomonadota</taxon>
        <taxon>Betaproteobacteria</taxon>
        <taxon>Burkholderiales</taxon>
        <taxon>Burkholderiaceae</taxon>
        <taxon>Paraburkholderia</taxon>
    </lineage>
</organism>
<dbReference type="PANTHER" id="PTHR34235:SF4">
    <property type="entry name" value="SLR0291 PROTEIN"/>
    <property type="match status" value="1"/>
</dbReference>
<accession>A0A1N6FIA1</accession>
<dbReference type="OrthoDB" id="425753at2"/>
<proteinExistence type="predicted"/>
<gene>
    <name evidence="1" type="ORF">SAMN05444168_1592</name>
</gene>
<evidence type="ECO:0000313" key="1">
    <source>
        <dbReference type="EMBL" id="SIN94982.1"/>
    </source>
</evidence>
<dbReference type="Proteomes" id="UP000184693">
    <property type="component" value="Unassembled WGS sequence"/>
</dbReference>